<comment type="caution">
    <text evidence="4">The sequence shown here is derived from an EMBL/GenBank/DDBJ whole genome shotgun (WGS) entry which is preliminary data.</text>
</comment>
<evidence type="ECO:0000313" key="4">
    <source>
        <dbReference type="EMBL" id="CAI7990397.1"/>
    </source>
</evidence>
<dbReference type="PANTHER" id="PTHR42774">
    <property type="entry name" value="PHOSPHOTRANSFERASE SYSTEM TRANSPORT PROTEIN"/>
    <property type="match status" value="1"/>
</dbReference>
<organism evidence="4 5">
    <name type="scientific">Geodia barretti</name>
    <name type="common">Barrett's horny sponge</name>
    <dbReference type="NCBI Taxonomy" id="519541"/>
    <lineage>
        <taxon>Eukaryota</taxon>
        <taxon>Metazoa</taxon>
        <taxon>Porifera</taxon>
        <taxon>Demospongiae</taxon>
        <taxon>Heteroscleromorpha</taxon>
        <taxon>Tetractinellida</taxon>
        <taxon>Astrophorina</taxon>
        <taxon>Geodiidae</taxon>
        <taxon>Geodia</taxon>
    </lineage>
</organism>
<dbReference type="InterPro" id="IPR029056">
    <property type="entry name" value="Ribokinase-like"/>
</dbReference>
<name>A0AA35VSI5_GEOBA</name>
<keyword evidence="1" id="KW-0808">Transferase</keyword>
<gene>
    <name evidence="4" type="ORF">GBAR_LOCUS473</name>
</gene>
<dbReference type="InterPro" id="IPR052562">
    <property type="entry name" value="Ketohexokinase-related"/>
</dbReference>
<dbReference type="Pfam" id="PF00294">
    <property type="entry name" value="PfkB"/>
    <property type="match status" value="1"/>
</dbReference>
<dbReference type="Proteomes" id="UP001174909">
    <property type="component" value="Unassembled WGS sequence"/>
</dbReference>
<sequence length="109" mass="11384">MQQYRGYGAMEEAVTGFRSLTRPDAVVVCAWGDKGAAATDSTGKTYTSPARPPPQLVDTLGAGDTFNAGFIYKFSSNHSVPAALTFACQLAGAKCGTSGFDSLATFQTM</sequence>
<keyword evidence="5" id="KW-1185">Reference proteome</keyword>
<evidence type="ECO:0000256" key="1">
    <source>
        <dbReference type="ARBA" id="ARBA00022679"/>
    </source>
</evidence>
<dbReference type="SUPFAM" id="SSF53613">
    <property type="entry name" value="Ribokinase-like"/>
    <property type="match status" value="1"/>
</dbReference>
<evidence type="ECO:0000313" key="5">
    <source>
        <dbReference type="Proteomes" id="UP001174909"/>
    </source>
</evidence>
<dbReference type="GO" id="GO:0006796">
    <property type="term" value="P:phosphate-containing compound metabolic process"/>
    <property type="evidence" value="ECO:0007669"/>
    <property type="project" value="UniProtKB-ARBA"/>
</dbReference>
<dbReference type="GO" id="GO:0016301">
    <property type="term" value="F:kinase activity"/>
    <property type="evidence" value="ECO:0007669"/>
    <property type="project" value="UniProtKB-KW"/>
</dbReference>
<proteinExistence type="predicted"/>
<evidence type="ECO:0000256" key="2">
    <source>
        <dbReference type="ARBA" id="ARBA00022777"/>
    </source>
</evidence>
<dbReference type="Gene3D" id="3.40.1190.20">
    <property type="match status" value="1"/>
</dbReference>
<reference evidence="4" key="1">
    <citation type="submission" date="2023-03" db="EMBL/GenBank/DDBJ databases">
        <authorList>
            <person name="Steffen K."/>
            <person name="Cardenas P."/>
        </authorList>
    </citation>
    <scope>NUCLEOTIDE SEQUENCE</scope>
</reference>
<protein>
    <submittedName>
        <fullName evidence="4">Ketohexokinase</fullName>
    </submittedName>
</protein>
<accession>A0AA35VSI5</accession>
<dbReference type="PANTHER" id="PTHR42774:SF3">
    <property type="entry name" value="KETOHEXOKINASE"/>
    <property type="match status" value="1"/>
</dbReference>
<dbReference type="EMBL" id="CASHTH010000068">
    <property type="protein sequence ID" value="CAI7990397.1"/>
    <property type="molecule type" value="Genomic_DNA"/>
</dbReference>
<dbReference type="InterPro" id="IPR011611">
    <property type="entry name" value="PfkB_dom"/>
</dbReference>
<dbReference type="PROSITE" id="PS00584">
    <property type="entry name" value="PFKB_KINASES_2"/>
    <property type="match status" value="1"/>
</dbReference>
<feature type="domain" description="Carbohydrate kinase PfkB" evidence="3">
    <location>
        <begin position="25"/>
        <end position="100"/>
    </location>
</feature>
<evidence type="ECO:0000259" key="3">
    <source>
        <dbReference type="Pfam" id="PF00294"/>
    </source>
</evidence>
<keyword evidence="2" id="KW-0418">Kinase</keyword>
<dbReference type="InterPro" id="IPR002173">
    <property type="entry name" value="Carboh/pur_kinase_PfkB_CS"/>
</dbReference>
<dbReference type="AlphaFoldDB" id="A0AA35VSI5"/>